<dbReference type="InterPro" id="IPR030456">
    <property type="entry name" value="TF_fork_head_CS_2"/>
</dbReference>
<dbReference type="InterPro" id="IPR036390">
    <property type="entry name" value="WH_DNA-bd_sf"/>
</dbReference>
<dbReference type="PRINTS" id="PR00053">
    <property type="entry name" value="FORKHEAD"/>
</dbReference>
<feature type="DNA-binding region" description="Fork-head" evidence="4">
    <location>
        <begin position="45"/>
        <end position="139"/>
    </location>
</feature>
<keyword evidence="2 4" id="KW-0238">DNA-binding</keyword>
<dbReference type="PANTHER" id="PTHR46262:SF3">
    <property type="entry name" value="FORKHEAD BOX PROTEIN F2"/>
    <property type="match status" value="1"/>
</dbReference>
<name>A0A2I0UE87_LIMLA</name>
<organism evidence="7 8">
    <name type="scientific">Limosa lapponica baueri</name>
    <dbReference type="NCBI Taxonomy" id="1758121"/>
    <lineage>
        <taxon>Eukaryota</taxon>
        <taxon>Metazoa</taxon>
        <taxon>Chordata</taxon>
        <taxon>Craniata</taxon>
        <taxon>Vertebrata</taxon>
        <taxon>Euteleostomi</taxon>
        <taxon>Archelosauria</taxon>
        <taxon>Archosauria</taxon>
        <taxon>Dinosauria</taxon>
        <taxon>Saurischia</taxon>
        <taxon>Theropoda</taxon>
        <taxon>Coelurosauria</taxon>
        <taxon>Aves</taxon>
        <taxon>Neognathae</taxon>
        <taxon>Neoaves</taxon>
        <taxon>Charadriiformes</taxon>
        <taxon>Scolopacidae</taxon>
        <taxon>Limosa</taxon>
    </lineage>
</organism>
<dbReference type="InterPro" id="IPR001766">
    <property type="entry name" value="Fork_head_dom"/>
</dbReference>
<dbReference type="PANTHER" id="PTHR46262">
    <property type="entry name" value="FORKHEAD BOX PROTEIN BINIOU"/>
    <property type="match status" value="1"/>
</dbReference>
<evidence type="ECO:0000256" key="4">
    <source>
        <dbReference type="PROSITE-ProRule" id="PRU00089"/>
    </source>
</evidence>
<dbReference type="SUPFAM" id="SSF46785">
    <property type="entry name" value="Winged helix' DNA-binding domain"/>
    <property type="match status" value="1"/>
</dbReference>
<dbReference type="InterPro" id="IPR018122">
    <property type="entry name" value="TF_fork_head_CS_1"/>
</dbReference>
<dbReference type="AlphaFoldDB" id="A0A2I0UE87"/>
<reference evidence="8" key="1">
    <citation type="submission" date="2017-11" db="EMBL/GenBank/DDBJ databases">
        <authorList>
            <person name="Lima N.C."/>
            <person name="Parody-Merino A.M."/>
            <person name="Battley P.F."/>
            <person name="Fidler A.E."/>
            <person name="Prosdocimi F."/>
        </authorList>
    </citation>
    <scope>NUCLEOTIDE SEQUENCE [LARGE SCALE GENOMIC DNA]</scope>
</reference>
<feature type="region of interest" description="Disordered" evidence="5">
    <location>
        <begin position="1"/>
        <end position="43"/>
    </location>
</feature>
<dbReference type="GO" id="GO:0005634">
    <property type="term" value="C:nucleus"/>
    <property type="evidence" value="ECO:0007669"/>
    <property type="project" value="UniProtKB-SubCell"/>
</dbReference>
<evidence type="ECO:0000256" key="3">
    <source>
        <dbReference type="ARBA" id="ARBA00023242"/>
    </source>
</evidence>
<dbReference type="GO" id="GO:0048731">
    <property type="term" value="P:system development"/>
    <property type="evidence" value="ECO:0007669"/>
    <property type="project" value="UniProtKB-ARBA"/>
</dbReference>
<evidence type="ECO:0000313" key="7">
    <source>
        <dbReference type="EMBL" id="PKU44355.1"/>
    </source>
</evidence>
<feature type="compositionally biased region" description="Low complexity" evidence="5">
    <location>
        <begin position="1"/>
        <end position="31"/>
    </location>
</feature>
<evidence type="ECO:0000313" key="8">
    <source>
        <dbReference type="Proteomes" id="UP000233556"/>
    </source>
</evidence>
<evidence type="ECO:0000256" key="5">
    <source>
        <dbReference type="SAM" id="MobiDB-lite"/>
    </source>
</evidence>
<dbReference type="OrthoDB" id="5954824at2759"/>
<dbReference type="Gene3D" id="1.10.10.10">
    <property type="entry name" value="Winged helix-like DNA-binding domain superfamily/Winged helix DNA-binding domain"/>
    <property type="match status" value="1"/>
</dbReference>
<dbReference type="SMART" id="SM00339">
    <property type="entry name" value="FH"/>
    <property type="match status" value="1"/>
</dbReference>
<dbReference type="EMBL" id="KZ505832">
    <property type="protein sequence ID" value="PKU44355.1"/>
    <property type="molecule type" value="Genomic_DNA"/>
</dbReference>
<dbReference type="CDD" id="cd20049">
    <property type="entry name" value="FH_FOXF1"/>
    <property type="match status" value="1"/>
</dbReference>
<gene>
    <name evidence="7" type="ORF">llap_5350</name>
</gene>
<dbReference type="PROSITE" id="PS50039">
    <property type="entry name" value="FORK_HEAD_3"/>
    <property type="match status" value="1"/>
</dbReference>
<accession>A0A2I0UE87</accession>
<dbReference type="Proteomes" id="UP000233556">
    <property type="component" value="Unassembled WGS sequence"/>
</dbReference>
<dbReference type="GO" id="GO:0000981">
    <property type="term" value="F:DNA-binding transcription factor activity, RNA polymerase II-specific"/>
    <property type="evidence" value="ECO:0007669"/>
    <property type="project" value="TreeGrafter"/>
</dbReference>
<dbReference type="InterPro" id="IPR036388">
    <property type="entry name" value="WH-like_DNA-bd_sf"/>
</dbReference>
<comment type="subcellular location">
    <subcellularLocation>
        <location evidence="1 4">Nucleus</location>
    </subcellularLocation>
</comment>
<dbReference type="Pfam" id="PF00250">
    <property type="entry name" value="Forkhead"/>
    <property type="match status" value="1"/>
</dbReference>
<dbReference type="FunFam" id="1.10.10.10:FF:000071">
    <property type="entry name" value="Forkhead box F1"/>
    <property type="match status" value="1"/>
</dbReference>
<evidence type="ECO:0000259" key="6">
    <source>
        <dbReference type="PROSITE" id="PS50039"/>
    </source>
</evidence>
<dbReference type="GO" id="GO:0009887">
    <property type="term" value="P:animal organ morphogenesis"/>
    <property type="evidence" value="ECO:0007669"/>
    <property type="project" value="TreeGrafter"/>
</dbReference>
<proteinExistence type="predicted"/>
<evidence type="ECO:0000256" key="2">
    <source>
        <dbReference type="ARBA" id="ARBA00023125"/>
    </source>
</evidence>
<dbReference type="PROSITE" id="PS00658">
    <property type="entry name" value="FORK_HEAD_2"/>
    <property type="match status" value="1"/>
</dbReference>
<evidence type="ECO:0000256" key="1">
    <source>
        <dbReference type="ARBA" id="ARBA00004123"/>
    </source>
</evidence>
<keyword evidence="8" id="KW-1185">Reference proteome</keyword>
<feature type="domain" description="Fork-head" evidence="6">
    <location>
        <begin position="45"/>
        <end position="139"/>
    </location>
</feature>
<dbReference type="GO" id="GO:0000978">
    <property type="term" value="F:RNA polymerase II cis-regulatory region sequence-specific DNA binding"/>
    <property type="evidence" value="ECO:0007669"/>
    <property type="project" value="TreeGrafter"/>
</dbReference>
<reference evidence="8" key="2">
    <citation type="submission" date="2017-12" db="EMBL/GenBank/DDBJ databases">
        <title>Genome sequence of the Bar-tailed Godwit (Limosa lapponica baueri).</title>
        <authorList>
            <person name="Lima N.C.B."/>
            <person name="Parody-Merino A.M."/>
            <person name="Battley P.F."/>
            <person name="Fidler A.E."/>
            <person name="Prosdocimi F."/>
        </authorList>
    </citation>
    <scope>NUCLEOTIDE SEQUENCE [LARGE SCALE GENOMIC DNA]</scope>
</reference>
<keyword evidence="3 4" id="KW-0539">Nucleus</keyword>
<protein>
    <submittedName>
        <fullName evidence="7">Forkhead box protein f2</fullName>
    </submittedName>
</protein>
<dbReference type="PROSITE" id="PS00657">
    <property type="entry name" value="FORK_HEAD_1"/>
    <property type="match status" value="1"/>
</dbReference>
<dbReference type="InterPro" id="IPR051770">
    <property type="entry name" value="Forkhead_box_regulator"/>
</dbReference>
<sequence>MSRPPSSALETSTSSSSTSTSSSSSAAAASSKSKKASSGLRRPEKPPYSYIALIVMAIQSSPSKRLTLSEIYQFLQARFPFFRGSYQGWKNSVRHNLSLNECFIKLPKGLGRPGKGHYWTIDPASEFMFEEGSFRRRPRGFRRKCQALKPMYRMMNGLGFGASILPQGFDFQAPPASLACHSNGYNLDMMPNAMASGYEGLSGGHHVPHMSPNPGSTYMASCPVTANGDYGPDSSSSPVPSSPAMASAIECHSPYTSPSAHWTASGASPYIKQQGLPAANAASSGIHSSVPSYSLEQGYLHQSPRDDLSVKCKANSVATAVDRAAPPEQSYPTSQQLFLFPSFAVGLPRYQHHPSPVCDRKDFVLNFNGISSFHPSASGSYYHHHHHQSVCQDIKPCVM</sequence>